<dbReference type="Proteomes" id="UP000515344">
    <property type="component" value="Chromosome"/>
</dbReference>
<keyword evidence="2" id="KW-1185">Reference proteome</keyword>
<evidence type="ECO:0000313" key="1">
    <source>
        <dbReference type="EMBL" id="QNA43887.1"/>
    </source>
</evidence>
<organism evidence="1 2">
    <name type="scientific">Lacibacter sediminis</name>
    <dbReference type="NCBI Taxonomy" id="2760713"/>
    <lineage>
        <taxon>Bacteria</taxon>
        <taxon>Pseudomonadati</taxon>
        <taxon>Bacteroidota</taxon>
        <taxon>Chitinophagia</taxon>
        <taxon>Chitinophagales</taxon>
        <taxon>Chitinophagaceae</taxon>
        <taxon>Lacibacter</taxon>
    </lineage>
</organism>
<protein>
    <submittedName>
        <fullName evidence="1">Uncharacterized protein</fullName>
    </submittedName>
</protein>
<accession>A0A7G5XEI4</accession>
<dbReference type="RefSeq" id="WP_182802149.1">
    <property type="nucleotide sequence ID" value="NZ_CP060007.1"/>
</dbReference>
<evidence type="ECO:0000313" key="2">
    <source>
        <dbReference type="Proteomes" id="UP000515344"/>
    </source>
</evidence>
<name>A0A7G5XEI4_9BACT</name>
<dbReference type="AlphaFoldDB" id="A0A7G5XEI4"/>
<dbReference type="KEGG" id="lacs:H4075_17695"/>
<proteinExistence type="predicted"/>
<sequence>MSCCGSKRESLKQSFASQVQETEQHSTKMWNDVLFEYTGNNSFTVKGSVTGNRYNFNKTGEQQLVDYRDASGMRAEPLLKKVSVS</sequence>
<gene>
    <name evidence="1" type="ORF">H4075_17695</name>
</gene>
<dbReference type="EMBL" id="CP060007">
    <property type="protein sequence ID" value="QNA43887.1"/>
    <property type="molecule type" value="Genomic_DNA"/>
</dbReference>
<reference evidence="2" key="1">
    <citation type="submission" date="2020-08" db="EMBL/GenBank/DDBJ databases">
        <title>Lacibacter sp. S13-6-6 genome sequencing.</title>
        <authorList>
            <person name="Jin L."/>
        </authorList>
    </citation>
    <scope>NUCLEOTIDE SEQUENCE [LARGE SCALE GENOMIC DNA]</scope>
    <source>
        <strain evidence="2">S13-6-6</strain>
    </source>
</reference>